<feature type="compositionally biased region" description="Basic and acidic residues" evidence="1">
    <location>
        <begin position="159"/>
        <end position="168"/>
    </location>
</feature>
<dbReference type="InterPro" id="IPR032710">
    <property type="entry name" value="NTF2-like_dom_sf"/>
</dbReference>
<dbReference type="InterPro" id="IPR027843">
    <property type="entry name" value="DUF4440"/>
</dbReference>
<evidence type="ECO:0000313" key="3">
    <source>
        <dbReference type="EMBL" id="GAB93953.1"/>
    </source>
</evidence>
<feature type="region of interest" description="Disordered" evidence="1">
    <location>
        <begin position="139"/>
        <end position="168"/>
    </location>
</feature>
<evidence type="ECO:0000313" key="4">
    <source>
        <dbReference type="Proteomes" id="UP000008363"/>
    </source>
</evidence>
<dbReference type="OrthoDB" id="5146008at2"/>
<name>K6VCL3_9ACTN</name>
<dbReference type="SUPFAM" id="SSF54427">
    <property type="entry name" value="NTF2-like"/>
    <property type="match status" value="1"/>
</dbReference>
<gene>
    <name evidence="3" type="ORF">GORHZ_247_00910</name>
</gene>
<evidence type="ECO:0000256" key="1">
    <source>
        <dbReference type="SAM" id="MobiDB-lite"/>
    </source>
</evidence>
<reference evidence="3 4" key="1">
    <citation type="submission" date="2012-08" db="EMBL/GenBank/DDBJ databases">
        <title>Whole genome shotgun sequence of Gordonia rhizosphera NBRC 16068.</title>
        <authorList>
            <person name="Takarada H."/>
            <person name="Isaki S."/>
            <person name="Hosoyama A."/>
            <person name="Tsuchikane K."/>
            <person name="Katsumata H."/>
            <person name="Baba S."/>
            <person name="Ohji S."/>
            <person name="Yamazaki S."/>
            <person name="Fujita N."/>
        </authorList>
    </citation>
    <scope>NUCLEOTIDE SEQUENCE [LARGE SCALE GENOMIC DNA]</scope>
    <source>
        <strain evidence="3 4">NBRC 16068</strain>
    </source>
</reference>
<accession>K6VCL3</accession>
<dbReference type="EMBL" id="BAHC01000247">
    <property type="protein sequence ID" value="GAB93953.1"/>
    <property type="molecule type" value="Genomic_DNA"/>
</dbReference>
<dbReference type="Pfam" id="PF14534">
    <property type="entry name" value="DUF4440"/>
    <property type="match status" value="1"/>
</dbReference>
<comment type="caution">
    <text evidence="3">The sequence shown here is derived from an EMBL/GenBank/DDBJ whole genome shotgun (WGS) entry which is preliminary data.</text>
</comment>
<proteinExistence type="predicted"/>
<dbReference type="Gene3D" id="3.10.450.50">
    <property type="match status" value="1"/>
</dbReference>
<dbReference type="eggNOG" id="COG4319">
    <property type="taxonomic scope" value="Bacteria"/>
</dbReference>
<evidence type="ECO:0000259" key="2">
    <source>
        <dbReference type="Pfam" id="PF14534"/>
    </source>
</evidence>
<protein>
    <recommendedName>
        <fullName evidence="2">DUF4440 domain-containing protein</fullName>
    </recommendedName>
</protein>
<feature type="domain" description="DUF4440" evidence="2">
    <location>
        <begin position="22"/>
        <end position="127"/>
    </location>
</feature>
<dbReference type="AlphaFoldDB" id="K6VCL3"/>
<organism evidence="3 4">
    <name type="scientific">Gordonia rhizosphera NBRC 16068</name>
    <dbReference type="NCBI Taxonomy" id="1108045"/>
    <lineage>
        <taxon>Bacteria</taxon>
        <taxon>Bacillati</taxon>
        <taxon>Actinomycetota</taxon>
        <taxon>Actinomycetes</taxon>
        <taxon>Mycobacteriales</taxon>
        <taxon>Gordoniaceae</taxon>
        <taxon>Gordonia</taxon>
    </lineage>
</organism>
<dbReference type="RefSeq" id="WP_006339614.1">
    <property type="nucleotide sequence ID" value="NZ_BAHC01000247.1"/>
</dbReference>
<dbReference type="Proteomes" id="UP000008363">
    <property type="component" value="Unassembled WGS sequence"/>
</dbReference>
<feature type="compositionally biased region" description="Acidic residues" evidence="1">
    <location>
        <begin position="146"/>
        <end position="155"/>
    </location>
</feature>
<keyword evidence="4" id="KW-1185">Reference proteome</keyword>
<sequence>MSNAYPSVVRVADESVRGKFFALEKRRHRALLACDTDALSELFDEALVHIHAPGVAHTKPQLLEHVQKQLTYIELRREKLRVRMIGDDVAIMTGRLINRLRAPDGTERIIAGMVTQVLRRGSDGVWRFINFQMTPDGEQVWPATDSDLDDEDEGQTMETRPEIMDESF</sequence>